<sequence length="494" mass="54844">MSPTLTIHTPYTTTHPSPFTILTPPLVPHTHHSQSSHCHSSPNPYHSTLLTRPLVPHHSTLTILTLPLVPHTHHSQSSHGHSSPHSPLTILTRPLVPHTHHSQSSHGHSSPTLTTHNPHTATLPPHSPLTILTRPLVPHTHHLQSSHGHSSPHSPLTILTRPLVPYPYHSTLLTPPLIRTPTTQHSSHHHSSPMHTAYLLADAGYDVWLGNYRGNTYSHSHVTLDPEKLSYWSFSWDEMAYYDIPAMIDYMLSVTGATGVYYTGWSMGTTGFFATMSERPEYNAKIKAMAALAPVAYVDHAKGPLKELAPFANDLDTIFTLLGMGELLPSTDWMDSMVETFCDIETQTAEVCYNLLFLIGGPDADELNKEYLPVILAHTPAGSSVHTINHYAQGMISGKFQKYDYGLVGNLNHYGQNTPPLYSLANVTAPVGLFWGNTDWLATPQDVARLASELPNVALNFNVPKPQFNHFDFGWGLHAKELVYDYLLDFFSQH</sequence>
<keyword evidence="10" id="KW-1185">Reference proteome</keyword>
<accession>A0AAE1FL53</accession>
<organism evidence="9 10">
    <name type="scientific">Petrolisthes cinctipes</name>
    <name type="common">Flat porcelain crab</name>
    <dbReference type="NCBI Taxonomy" id="88211"/>
    <lineage>
        <taxon>Eukaryota</taxon>
        <taxon>Metazoa</taxon>
        <taxon>Ecdysozoa</taxon>
        <taxon>Arthropoda</taxon>
        <taxon>Crustacea</taxon>
        <taxon>Multicrustacea</taxon>
        <taxon>Malacostraca</taxon>
        <taxon>Eumalacostraca</taxon>
        <taxon>Eucarida</taxon>
        <taxon>Decapoda</taxon>
        <taxon>Pleocyemata</taxon>
        <taxon>Anomura</taxon>
        <taxon>Galatheoidea</taxon>
        <taxon>Porcellanidae</taxon>
        <taxon>Petrolisthes</taxon>
    </lineage>
</organism>
<keyword evidence="3" id="KW-0378">Hydrolase</keyword>
<keyword evidence="5" id="KW-0443">Lipid metabolism</keyword>
<dbReference type="EMBL" id="JAWQEG010001922">
    <property type="protein sequence ID" value="KAK3875749.1"/>
    <property type="molecule type" value="Genomic_DNA"/>
</dbReference>
<evidence type="ECO:0000256" key="1">
    <source>
        <dbReference type="ARBA" id="ARBA00010701"/>
    </source>
</evidence>
<evidence type="ECO:0000313" key="9">
    <source>
        <dbReference type="EMBL" id="KAK3875749.1"/>
    </source>
</evidence>
<keyword evidence="4" id="KW-0442">Lipid degradation</keyword>
<proteinExistence type="inferred from homology"/>
<evidence type="ECO:0000256" key="2">
    <source>
        <dbReference type="ARBA" id="ARBA00022729"/>
    </source>
</evidence>
<evidence type="ECO:0000313" key="10">
    <source>
        <dbReference type="Proteomes" id="UP001286313"/>
    </source>
</evidence>
<dbReference type="InterPro" id="IPR029058">
    <property type="entry name" value="AB_hydrolase_fold"/>
</dbReference>
<dbReference type="InterPro" id="IPR000073">
    <property type="entry name" value="AB_hydrolase_1"/>
</dbReference>
<feature type="region of interest" description="Disordered" evidence="7">
    <location>
        <begin position="1"/>
        <end position="44"/>
    </location>
</feature>
<reference evidence="9" key="1">
    <citation type="submission" date="2023-10" db="EMBL/GenBank/DDBJ databases">
        <title>Genome assemblies of two species of porcelain crab, Petrolisthes cinctipes and Petrolisthes manimaculis (Anomura: Porcellanidae).</title>
        <authorList>
            <person name="Angst P."/>
        </authorList>
    </citation>
    <scope>NUCLEOTIDE SEQUENCE</scope>
    <source>
        <strain evidence="9">PB745_01</strain>
        <tissue evidence="9">Gill</tissue>
    </source>
</reference>
<dbReference type="AlphaFoldDB" id="A0AAE1FL53"/>
<comment type="caution">
    <text evidence="9">The sequence shown here is derived from an EMBL/GenBank/DDBJ whole genome shotgun (WGS) entry which is preliminary data.</text>
</comment>
<evidence type="ECO:0000256" key="4">
    <source>
        <dbReference type="ARBA" id="ARBA00022963"/>
    </source>
</evidence>
<dbReference type="GO" id="GO:0016787">
    <property type="term" value="F:hydrolase activity"/>
    <property type="evidence" value="ECO:0007669"/>
    <property type="project" value="UniProtKB-KW"/>
</dbReference>
<comment type="similarity">
    <text evidence="1">Belongs to the AB hydrolase superfamily. Lipase family.</text>
</comment>
<dbReference type="Pfam" id="PF00561">
    <property type="entry name" value="Abhydrolase_1"/>
    <property type="match status" value="1"/>
</dbReference>
<feature type="compositionally biased region" description="Low complexity" evidence="7">
    <location>
        <begin position="1"/>
        <end position="20"/>
    </location>
</feature>
<feature type="region of interest" description="Disordered" evidence="7">
    <location>
        <begin position="71"/>
        <end position="129"/>
    </location>
</feature>
<protein>
    <recommendedName>
        <fullName evidence="8">AB hydrolase-1 domain-containing protein</fullName>
    </recommendedName>
</protein>
<keyword evidence="2" id="KW-0732">Signal</keyword>
<feature type="domain" description="AB hydrolase-1" evidence="8">
    <location>
        <begin position="192"/>
        <end position="460"/>
    </location>
</feature>
<dbReference type="FunFam" id="3.40.50.1820:FF:000057">
    <property type="entry name" value="Lipase"/>
    <property type="match status" value="1"/>
</dbReference>
<feature type="compositionally biased region" description="Polar residues" evidence="7">
    <location>
        <begin position="111"/>
        <end position="120"/>
    </location>
</feature>
<name>A0AAE1FL53_PETCI</name>
<dbReference type="PANTHER" id="PTHR11005">
    <property type="entry name" value="LYSOSOMAL ACID LIPASE-RELATED"/>
    <property type="match status" value="1"/>
</dbReference>
<evidence type="ECO:0000256" key="6">
    <source>
        <dbReference type="ARBA" id="ARBA00023180"/>
    </source>
</evidence>
<dbReference type="Gene3D" id="3.40.50.1820">
    <property type="entry name" value="alpha/beta hydrolase"/>
    <property type="match status" value="1"/>
</dbReference>
<gene>
    <name evidence="9" type="ORF">Pcinc_019388</name>
</gene>
<feature type="compositionally biased region" description="Low complexity" evidence="7">
    <location>
        <begin position="77"/>
        <end position="87"/>
    </location>
</feature>
<dbReference type="GO" id="GO:0016042">
    <property type="term" value="P:lipid catabolic process"/>
    <property type="evidence" value="ECO:0007669"/>
    <property type="project" value="UniProtKB-KW"/>
</dbReference>
<keyword evidence="6" id="KW-0325">Glycoprotein</keyword>
<dbReference type="Proteomes" id="UP001286313">
    <property type="component" value="Unassembled WGS sequence"/>
</dbReference>
<evidence type="ECO:0000256" key="7">
    <source>
        <dbReference type="SAM" id="MobiDB-lite"/>
    </source>
</evidence>
<evidence type="ECO:0000259" key="8">
    <source>
        <dbReference type="Pfam" id="PF00561"/>
    </source>
</evidence>
<dbReference type="SUPFAM" id="SSF53474">
    <property type="entry name" value="alpha/beta-Hydrolases"/>
    <property type="match status" value="1"/>
</dbReference>
<evidence type="ECO:0000256" key="3">
    <source>
        <dbReference type="ARBA" id="ARBA00022801"/>
    </source>
</evidence>
<evidence type="ECO:0000256" key="5">
    <source>
        <dbReference type="ARBA" id="ARBA00023098"/>
    </source>
</evidence>